<sequence>MFRFILGTFLGVLAGTIATRYVTDLQAGLIGFGVALLIWVGVSILDELA</sequence>
<comment type="caution">
    <text evidence="2">The sequence shown here is derived from an EMBL/GenBank/DDBJ whole genome shotgun (WGS) entry which is preliminary data.</text>
</comment>
<gene>
    <name evidence="2" type="ORF">AB0C36_21520</name>
</gene>
<keyword evidence="1" id="KW-1133">Transmembrane helix</keyword>
<accession>A0ABV3DJZ7</accession>
<evidence type="ECO:0000313" key="3">
    <source>
        <dbReference type="Proteomes" id="UP001551482"/>
    </source>
</evidence>
<name>A0ABV3DJZ7_9ACTN</name>
<evidence type="ECO:0000256" key="1">
    <source>
        <dbReference type="SAM" id="Phobius"/>
    </source>
</evidence>
<reference evidence="2 3" key="1">
    <citation type="submission" date="2024-06" db="EMBL/GenBank/DDBJ databases">
        <title>The Natural Products Discovery Center: Release of the First 8490 Sequenced Strains for Exploring Actinobacteria Biosynthetic Diversity.</title>
        <authorList>
            <person name="Kalkreuter E."/>
            <person name="Kautsar S.A."/>
            <person name="Yang D."/>
            <person name="Bader C.D."/>
            <person name="Teijaro C.N."/>
            <person name="Fluegel L."/>
            <person name="Davis C.M."/>
            <person name="Simpson J.R."/>
            <person name="Lauterbach L."/>
            <person name="Steele A.D."/>
            <person name="Gui C."/>
            <person name="Meng S."/>
            <person name="Li G."/>
            <person name="Viehrig K."/>
            <person name="Ye F."/>
            <person name="Su P."/>
            <person name="Kiefer A.F."/>
            <person name="Nichols A."/>
            <person name="Cepeda A.J."/>
            <person name="Yan W."/>
            <person name="Fan B."/>
            <person name="Jiang Y."/>
            <person name="Adhikari A."/>
            <person name="Zheng C.-J."/>
            <person name="Schuster L."/>
            <person name="Cowan T.M."/>
            <person name="Smanski M.J."/>
            <person name="Chevrette M.G."/>
            <person name="De Carvalho L.P.S."/>
            <person name="Shen B."/>
        </authorList>
    </citation>
    <scope>NUCLEOTIDE SEQUENCE [LARGE SCALE GENOMIC DNA]</scope>
    <source>
        <strain evidence="2 3">NPDC048946</strain>
    </source>
</reference>
<proteinExistence type="predicted"/>
<protein>
    <recommendedName>
        <fullName evidence="4">GlsB/YeaQ/YmgE family stress response membrane protein</fullName>
    </recommendedName>
</protein>
<feature type="transmembrane region" description="Helical" evidence="1">
    <location>
        <begin position="28"/>
        <end position="45"/>
    </location>
</feature>
<dbReference type="RefSeq" id="WP_358356329.1">
    <property type="nucleotide sequence ID" value="NZ_JBEZFP010000055.1"/>
</dbReference>
<dbReference type="EMBL" id="JBEZFP010000055">
    <property type="protein sequence ID" value="MEU8136081.1"/>
    <property type="molecule type" value="Genomic_DNA"/>
</dbReference>
<evidence type="ECO:0008006" key="4">
    <source>
        <dbReference type="Google" id="ProtNLM"/>
    </source>
</evidence>
<keyword evidence="1" id="KW-0472">Membrane</keyword>
<keyword evidence="1" id="KW-0812">Transmembrane</keyword>
<organism evidence="2 3">
    <name type="scientific">Streptodolium elevatio</name>
    <dbReference type="NCBI Taxonomy" id="3157996"/>
    <lineage>
        <taxon>Bacteria</taxon>
        <taxon>Bacillati</taxon>
        <taxon>Actinomycetota</taxon>
        <taxon>Actinomycetes</taxon>
        <taxon>Kitasatosporales</taxon>
        <taxon>Streptomycetaceae</taxon>
        <taxon>Streptodolium</taxon>
    </lineage>
</organism>
<evidence type="ECO:0000313" key="2">
    <source>
        <dbReference type="EMBL" id="MEU8136081.1"/>
    </source>
</evidence>
<keyword evidence="3" id="KW-1185">Reference proteome</keyword>
<dbReference type="Proteomes" id="UP001551482">
    <property type="component" value="Unassembled WGS sequence"/>
</dbReference>